<protein>
    <recommendedName>
        <fullName evidence="6">carboxylesterase</fullName>
        <ecNumber evidence="6">3.1.1.1</ecNumber>
    </recommendedName>
</protein>
<dbReference type="EC" id="3.1.1.1" evidence="6"/>
<dbReference type="SUPFAM" id="SSF53474">
    <property type="entry name" value="alpha/beta-Hydrolases"/>
    <property type="match status" value="1"/>
</dbReference>
<dbReference type="EnsemblMetazoa" id="MDOA013267-RA">
    <property type="protein sequence ID" value="MDOA013267-PA"/>
    <property type="gene ID" value="MDOA013267"/>
</dbReference>
<keyword evidence="3" id="KW-0378">Hydrolase</keyword>
<comment type="similarity">
    <text evidence="1">Belongs to the type-B carboxylesterase/lipase family.</text>
</comment>
<keyword evidence="5" id="KW-0325">Glycoprotein</keyword>
<reference evidence="10" key="2">
    <citation type="submission" date="2025-04" db="UniProtKB">
        <authorList>
            <consortium name="RefSeq"/>
        </authorList>
    </citation>
    <scope>IDENTIFICATION</scope>
    <source>
        <strain evidence="10">Aabys</strain>
    </source>
</reference>
<evidence type="ECO:0000256" key="1">
    <source>
        <dbReference type="ARBA" id="ARBA00005964"/>
    </source>
</evidence>
<dbReference type="ESTHER" id="musdo-t1pim0">
    <property type="family name" value="Carb_B_Arthropoda"/>
</dbReference>
<reference evidence="8" key="1">
    <citation type="submission" date="2020-05" db="UniProtKB">
        <authorList>
            <consortium name="EnsemblMetazoa"/>
        </authorList>
    </citation>
    <scope>IDENTIFICATION</scope>
    <source>
        <strain evidence="8">Aabys</strain>
    </source>
</reference>
<evidence type="ECO:0000256" key="3">
    <source>
        <dbReference type="ARBA" id="ARBA00022801"/>
    </source>
</evidence>
<dbReference type="InterPro" id="IPR029058">
    <property type="entry name" value="AB_hydrolase_fold"/>
</dbReference>
<dbReference type="Gene3D" id="3.40.50.1820">
    <property type="entry name" value="alpha/beta hydrolase"/>
    <property type="match status" value="1"/>
</dbReference>
<gene>
    <name evidence="8" type="primary">101896445</name>
    <name evidence="10" type="synonym">LOC101896445</name>
</gene>
<dbReference type="STRING" id="7370.A0A1I8NAJ4"/>
<organism evidence="8">
    <name type="scientific">Musca domestica</name>
    <name type="common">House fly</name>
    <dbReference type="NCBI Taxonomy" id="7370"/>
    <lineage>
        <taxon>Eukaryota</taxon>
        <taxon>Metazoa</taxon>
        <taxon>Ecdysozoa</taxon>
        <taxon>Arthropoda</taxon>
        <taxon>Hexapoda</taxon>
        <taxon>Insecta</taxon>
        <taxon>Pterygota</taxon>
        <taxon>Neoptera</taxon>
        <taxon>Endopterygota</taxon>
        <taxon>Diptera</taxon>
        <taxon>Brachycera</taxon>
        <taxon>Muscomorpha</taxon>
        <taxon>Muscoidea</taxon>
        <taxon>Muscidae</taxon>
        <taxon>Musca</taxon>
    </lineage>
</organism>
<dbReference type="PANTHER" id="PTHR43142:SF1">
    <property type="entry name" value="CARBOXYLIC ESTER HYDROLASE"/>
    <property type="match status" value="1"/>
</dbReference>
<dbReference type="VEuPathDB" id="VectorBase:MDOMA2_019530"/>
<keyword evidence="2" id="KW-0719">Serine esterase</keyword>
<evidence type="ECO:0000313" key="8">
    <source>
        <dbReference type="EnsemblMetazoa" id="MDOA013267-PA"/>
    </source>
</evidence>
<name>A0A1I8NAJ4_MUSDO</name>
<dbReference type="VEuPathDB" id="VectorBase:MDOA013267"/>
<evidence type="ECO:0000259" key="7">
    <source>
        <dbReference type="Pfam" id="PF00135"/>
    </source>
</evidence>
<dbReference type="KEGG" id="mde:101896445"/>
<dbReference type="GO" id="GO:0106435">
    <property type="term" value="F:carboxylesterase activity"/>
    <property type="evidence" value="ECO:0007669"/>
    <property type="project" value="UniProtKB-EC"/>
</dbReference>
<keyword evidence="9" id="KW-1185">Reference proteome</keyword>
<dbReference type="RefSeq" id="XP_005178691.1">
    <property type="nucleotide sequence ID" value="XM_005178634.3"/>
</dbReference>
<evidence type="ECO:0000313" key="9">
    <source>
        <dbReference type="Proteomes" id="UP001652621"/>
    </source>
</evidence>
<evidence type="ECO:0000256" key="2">
    <source>
        <dbReference type="ARBA" id="ARBA00022487"/>
    </source>
</evidence>
<dbReference type="GeneID" id="101896445"/>
<dbReference type="AlphaFoldDB" id="A0A1I8NAJ4"/>
<proteinExistence type="inferred from homology"/>
<dbReference type="InterPro" id="IPR002018">
    <property type="entry name" value="CarbesteraseB"/>
</dbReference>
<accession>A0A1I8NAJ4</accession>
<evidence type="ECO:0000256" key="4">
    <source>
        <dbReference type="ARBA" id="ARBA00023157"/>
    </source>
</evidence>
<dbReference type="PANTHER" id="PTHR43142">
    <property type="entry name" value="CARBOXYLIC ESTER HYDROLASE"/>
    <property type="match status" value="1"/>
</dbReference>
<dbReference type="Pfam" id="PF00135">
    <property type="entry name" value="COesterase"/>
    <property type="match status" value="1"/>
</dbReference>
<sequence>MTESELIVKTTLGPIKGRQCVGVYGHEFYSFEKIPFAEVPVGELRFRPPQPKQPWSEVLDCTQPAIKPLQKNMLTNQFEGSEDCLYLNIYTKQLKSEKPLPVIAFLFGGAFEKGDPTADLHGPDYFMMKDVIFVTIGYRLGPFGFMQFKDPELNAPGNNGFKDQLVALRWIKENIAKFNGDPDNITLSGESAGAAAAHYLMCCPLAKGLFHKAILMSGNILCSWAYLSLENIPYRLAKACGYEGPADNEKLIFEYLKQQPGENLLKPYVNTKEENLNDMLFTFGPCIEPYESDLCIINKHPEQMLGESWGNHIPVLMSGTSFEGLLMFPRVHMAQFLVTELENNPQHCLPLSLKSKYPADLQRVLGGKIKETHFGDRPATMENVMRYCEYATYKIFWHPILRFIKARTAAAPTYLYRFDFDSPDFNHQRIKYCGKQMRGVAHVDDHSYLFYGNFSWKLSPETDEYKTIERMVDIWYSFAVQSNPNGGTIEKELLNGSSWLPVNQTTSVGNLKCLNINRDLAIIDLPEMKKLQVWESIYEEDVPASQ</sequence>
<keyword evidence="4" id="KW-1015">Disulfide bond</keyword>
<evidence type="ECO:0000313" key="10">
    <source>
        <dbReference type="RefSeq" id="XP_005178691.1"/>
    </source>
</evidence>
<evidence type="ECO:0000256" key="6">
    <source>
        <dbReference type="ARBA" id="ARBA00039155"/>
    </source>
</evidence>
<dbReference type="Proteomes" id="UP001652621">
    <property type="component" value="Unplaced"/>
</dbReference>
<evidence type="ECO:0000256" key="5">
    <source>
        <dbReference type="ARBA" id="ARBA00023180"/>
    </source>
</evidence>
<dbReference type="OrthoDB" id="19653at2759"/>
<feature type="domain" description="Carboxylesterase type B" evidence="7">
    <location>
        <begin position="5"/>
        <end position="518"/>
    </location>
</feature>
<dbReference type="eggNOG" id="KOG1516">
    <property type="taxonomic scope" value="Eukaryota"/>
</dbReference>